<dbReference type="OrthoDB" id="9764271at2"/>
<evidence type="ECO:0000256" key="1">
    <source>
        <dbReference type="SAM" id="SignalP"/>
    </source>
</evidence>
<name>A0A7W3JGA0_9MICO</name>
<reference evidence="2 3" key="1">
    <citation type="submission" date="2020-07" db="EMBL/GenBank/DDBJ databases">
        <title>Sequencing the genomes of 1000 actinobacteria strains.</title>
        <authorList>
            <person name="Klenk H.-P."/>
        </authorList>
    </citation>
    <scope>NUCLEOTIDE SEQUENCE [LARGE SCALE GENOMIC DNA]</scope>
    <source>
        <strain evidence="2 3">DSM 10309</strain>
    </source>
</reference>
<evidence type="ECO:0008006" key="4">
    <source>
        <dbReference type="Google" id="ProtNLM"/>
    </source>
</evidence>
<gene>
    <name evidence="2" type="ORF">FB463_000525</name>
</gene>
<dbReference type="AlphaFoldDB" id="A0A7W3JGA0"/>
<organism evidence="2 3">
    <name type="scientific">Frigoribacterium faeni</name>
    <dbReference type="NCBI Taxonomy" id="145483"/>
    <lineage>
        <taxon>Bacteria</taxon>
        <taxon>Bacillati</taxon>
        <taxon>Actinomycetota</taxon>
        <taxon>Actinomycetes</taxon>
        <taxon>Micrococcales</taxon>
        <taxon>Microbacteriaceae</taxon>
        <taxon>Frigoribacterium</taxon>
    </lineage>
</organism>
<protein>
    <recommendedName>
        <fullName evidence="4">Hemagglutinin</fullName>
    </recommendedName>
</protein>
<dbReference type="EMBL" id="JACGWW010000001">
    <property type="protein sequence ID" value="MBA8812301.1"/>
    <property type="molecule type" value="Genomic_DNA"/>
</dbReference>
<accession>A0A7W3JGA0</accession>
<proteinExistence type="predicted"/>
<evidence type="ECO:0000313" key="2">
    <source>
        <dbReference type="EMBL" id="MBA8812301.1"/>
    </source>
</evidence>
<comment type="caution">
    <text evidence="2">The sequence shown here is derived from an EMBL/GenBank/DDBJ whole genome shotgun (WGS) entry which is preliminary data.</text>
</comment>
<dbReference type="RefSeq" id="WP_146856102.1">
    <property type="nucleotide sequence ID" value="NZ_BAAAHR010000002.1"/>
</dbReference>
<dbReference type="Proteomes" id="UP000522688">
    <property type="component" value="Unassembled WGS sequence"/>
</dbReference>
<evidence type="ECO:0000313" key="3">
    <source>
        <dbReference type="Proteomes" id="UP000522688"/>
    </source>
</evidence>
<feature type="signal peptide" evidence="1">
    <location>
        <begin position="1"/>
        <end position="26"/>
    </location>
</feature>
<keyword evidence="1" id="KW-0732">Signal</keyword>
<sequence>MTAVVAAVAVAATGLMVATEVAPAEAAPAAATASGSDFSPGFIISDANFYASNAMTASQIQSFLTSKGGACSGANCLKVKKVASNTRAADKYCGRYAGASSESTATIIQKVSASCGVSAMVLLTTLEKEQSLVTYSGNPSDERLGRAMGYACPDTTNGACDSTYYGLFNQIYSSAHQMKVYGNSSFFNWYPVGKVSNVRYNPDASCGSSQVTIQNKATAALYYYTPYQPNAAALRNMYGTGDGCSAYGNRNFFRIYTDWFGSTTGNVNPIGRLDTVSFVKAGTARVTGWAIDPDTADPIEVHVYVDGRYSKSATASVNRADVGRAQPKYGPRHGFSIDIPKTTAKAHQFCVYGINREFGSNSQLGCKNFTMTSDPQGRLDSVTSNAAGKATVSGWALDPNASKSIGVQIYADGRKVATVNAYRSRPDIGRAYPDWGPARGYSATVALAPGKHTFCAYGMNIGGGKSAQLGSCKVATVSSSAAVAETSPQGRLELLEHRSTGLLYAKGWALDPSTTAATKVVISVDGKAVSTVNATAARPDVARAYPSWGPNRGWTAVLSGMNAGSYQVCATAVNVGDGKDVTLPVCRTAQVSTSWPIGRVDTVASTTAGRIDVSGWALDTDTTKPIKVDVRVDGVSRAVVTASGDRPDIARAYPASGAAHGFTAAIPNMTAGTHEVCAVGKNVGAVGGDTAFTCKTVTVR</sequence>
<feature type="chain" id="PRO_5030725423" description="Hemagglutinin" evidence="1">
    <location>
        <begin position="27"/>
        <end position="700"/>
    </location>
</feature>